<evidence type="ECO:0000259" key="1">
    <source>
        <dbReference type="Pfam" id="PF01402"/>
    </source>
</evidence>
<organism evidence="2 3">
    <name type="scientific">Halococcus hamelinensis 100A6</name>
    <dbReference type="NCBI Taxonomy" id="1132509"/>
    <lineage>
        <taxon>Archaea</taxon>
        <taxon>Methanobacteriati</taxon>
        <taxon>Methanobacteriota</taxon>
        <taxon>Stenosarchaea group</taxon>
        <taxon>Halobacteria</taxon>
        <taxon>Halobacteriales</taxon>
        <taxon>Halococcaceae</taxon>
        <taxon>Halococcus</taxon>
    </lineage>
</organism>
<dbReference type="OrthoDB" id="167615at2157"/>
<dbReference type="Proteomes" id="UP000011566">
    <property type="component" value="Unassembled WGS sequence"/>
</dbReference>
<feature type="domain" description="Ribbon-helix-helix protein CopG" evidence="1">
    <location>
        <begin position="5"/>
        <end position="42"/>
    </location>
</feature>
<proteinExistence type="predicted"/>
<name>M0LV28_9EURY</name>
<dbReference type="Pfam" id="PF01402">
    <property type="entry name" value="RHH_1"/>
    <property type="match status" value="1"/>
</dbReference>
<dbReference type="PATRIC" id="fig|1132509.6.peg.3650"/>
<dbReference type="AlphaFoldDB" id="M0LV28"/>
<dbReference type="eggNOG" id="arCOG04451">
    <property type="taxonomic scope" value="Archaea"/>
</dbReference>
<evidence type="ECO:0000313" key="2">
    <source>
        <dbReference type="EMBL" id="EMA36234.1"/>
    </source>
</evidence>
<protein>
    <submittedName>
        <fullName evidence="2">Ribbon-helix-helix protein, copG family</fullName>
    </submittedName>
</protein>
<sequence length="185" mass="20398">MPTDRVTVSLDDDAAAALDTLLDHTGAGRSEVVRRALDFYAANVDAATTDAGPNLAAYHRMLASGEHVLLDVDFLHCFLEYVEDGSGEPDPAFVEAADTVADYHAREYAERFETVGDLLDWLSFCGFVSVRAAEGDTYHVVFPSASLRWFMMRFIERSVRDLPVELDIEESVSKVLITERSVGSS</sequence>
<dbReference type="GO" id="GO:0006355">
    <property type="term" value="P:regulation of DNA-templated transcription"/>
    <property type="evidence" value="ECO:0007669"/>
    <property type="project" value="InterPro"/>
</dbReference>
<dbReference type="RefSeq" id="WP_007695593.1">
    <property type="nucleotide sequence ID" value="NZ_AJRK01000387.1"/>
</dbReference>
<dbReference type="InterPro" id="IPR002145">
    <property type="entry name" value="CopG"/>
</dbReference>
<keyword evidence="3" id="KW-1185">Reference proteome</keyword>
<comment type="caution">
    <text evidence="2">The sequence shown here is derived from an EMBL/GenBank/DDBJ whole genome shotgun (WGS) entry which is preliminary data.</text>
</comment>
<dbReference type="EMBL" id="AOMB01000042">
    <property type="protein sequence ID" value="EMA36234.1"/>
    <property type="molecule type" value="Genomic_DNA"/>
</dbReference>
<evidence type="ECO:0000313" key="3">
    <source>
        <dbReference type="Proteomes" id="UP000011566"/>
    </source>
</evidence>
<reference evidence="2 3" key="1">
    <citation type="journal article" date="2014" name="PLoS Genet.">
        <title>Phylogenetically driven sequencing of extremely halophilic archaea reveals strategies for static and dynamic osmo-response.</title>
        <authorList>
            <person name="Becker E.A."/>
            <person name="Seitzer P.M."/>
            <person name="Tritt A."/>
            <person name="Larsen D."/>
            <person name="Krusor M."/>
            <person name="Yao A.I."/>
            <person name="Wu D."/>
            <person name="Madern D."/>
            <person name="Eisen J.A."/>
            <person name="Darling A.E."/>
            <person name="Facciotti M.T."/>
        </authorList>
    </citation>
    <scope>NUCLEOTIDE SEQUENCE [LARGE SCALE GENOMIC DNA]</scope>
    <source>
        <strain evidence="2 3">100A6</strain>
    </source>
</reference>
<accession>M0LV28</accession>
<gene>
    <name evidence="2" type="ORF">C447_15716</name>
</gene>